<dbReference type="AlphaFoldDB" id="A0A4Y2M7F3"/>
<comment type="caution">
    <text evidence="1">The sequence shown here is derived from an EMBL/GenBank/DDBJ whole genome shotgun (WGS) entry which is preliminary data.</text>
</comment>
<feature type="non-terminal residue" evidence="1">
    <location>
        <position position="163"/>
    </location>
</feature>
<keyword evidence="2" id="KW-1185">Reference proteome</keyword>
<evidence type="ECO:0000313" key="1">
    <source>
        <dbReference type="EMBL" id="GBN22360.1"/>
    </source>
</evidence>
<dbReference type="EMBL" id="BGPR01202775">
    <property type="protein sequence ID" value="GBN22360.1"/>
    <property type="molecule type" value="Genomic_DNA"/>
</dbReference>
<proteinExistence type="predicted"/>
<organism evidence="1 2">
    <name type="scientific">Araneus ventricosus</name>
    <name type="common">Orbweaver spider</name>
    <name type="synonym">Epeira ventricosa</name>
    <dbReference type="NCBI Taxonomy" id="182803"/>
    <lineage>
        <taxon>Eukaryota</taxon>
        <taxon>Metazoa</taxon>
        <taxon>Ecdysozoa</taxon>
        <taxon>Arthropoda</taxon>
        <taxon>Chelicerata</taxon>
        <taxon>Arachnida</taxon>
        <taxon>Araneae</taxon>
        <taxon>Araneomorphae</taxon>
        <taxon>Entelegynae</taxon>
        <taxon>Araneoidea</taxon>
        <taxon>Araneidae</taxon>
        <taxon>Araneus</taxon>
    </lineage>
</organism>
<dbReference type="Proteomes" id="UP000499080">
    <property type="component" value="Unassembled WGS sequence"/>
</dbReference>
<reference evidence="1 2" key="1">
    <citation type="journal article" date="2019" name="Sci. Rep.">
        <title>Orb-weaving spider Araneus ventricosus genome elucidates the spidroin gene catalogue.</title>
        <authorList>
            <person name="Kono N."/>
            <person name="Nakamura H."/>
            <person name="Ohtoshi R."/>
            <person name="Moran D.A.P."/>
            <person name="Shinohara A."/>
            <person name="Yoshida Y."/>
            <person name="Fujiwara M."/>
            <person name="Mori M."/>
            <person name="Tomita M."/>
            <person name="Arakawa K."/>
        </authorList>
    </citation>
    <scope>NUCLEOTIDE SEQUENCE [LARGE SCALE GENOMIC DNA]</scope>
</reference>
<name>A0A4Y2M7F3_ARAVE</name>
<evidence type="ECO:0000313" key="2">
    <source>
        <dbReference type="Proteomes" id="UP000499080"/>
    </source>
</evidence>
<protein>
    <submittedName>
        <fullName evidence="1">Uncharacterized protein</fullName>
    </submittedName>
</protein>
<accession>A0A4Y2M7F3</accession>
<gene>
    <name evidence="1" type="ORF">AVEN_127420_1</name>
</gene>
<sequence>MSECKSCSTPLEPKCTQADFTNSELFKGPFRELIGPLLFQAVTTRRDILFTVNCFSQLQEKPTAAAWTQKDLQIVCVRFRTMFCNCPILCCTKQNCISLSSTETEIIALRKLGLPTSDSFCENCILAKQSAEPIGKENRRRESAPMRIIHSDLCGPVESATLS</sequence>